<feature type="region of interest" description="Disordered" evidence="1">
    <location>
        <begin position="1"/>
        <end position="23"/>
    </location>
</feature>
<accession>A0A560IUC3</accession>
<dbReference type="AlphaFoldDB" id="A0A560IUC3"/>
<evidence type="ECO:0000256" key="1">
    <source>
        <dbReference type="SAM" id="MobiDB-lite"/>
    </source>
</evidence>
<reference evidence="2 3" key="1">
    <citation type="submission" date="2019-06" db="EMBL/GenBank/DDBJ databases">
        <title>Genomic Encyclopedia of Type Strains, Phase IV (KMG-V): Genome sequencing to study the core and pangenomes of soil and plant-associated prokaryotes.</title>
        <authorList>
            <person name="Whitman W."/>
        </authorList>
    </citation>
    <scope>NUCLEOTIDE SEQUENCE [LARGE SCALE GENOMIC DNA]</scope>
    <source>
        <strain evidence="2 3">BR 10556</strain>
    </source>
</reference>
<evidence type="ECO:0000313" key="2">
    <source>
        <dbReference type="EMBL" id="TWB76504.1"/>
    </source>
</evidence>
<name>A0A560IUC3_9BRAD</name>
<organism evidence="2 3">
    <name type="scientific">Bradyrhizobium sacchari</name>
    <dbReference type="NCBI Taxonomy" id="1399419"/>
    <lineage>
        <taxon>Bacteria</taxon>
        <taxon>Pseudomonadati</taxon>
        <taxon>Pseudomonadota</taxon>
        <taxon>Alphaproteobacteria</taxon>
        <taxon>Hyphomicrobiales</taxon>
        <taxon>Nitrobacteraceae</taxon>
        <taxon>Bradyrhizobium</taxon>
    </lineage>
</organism>
<comment type="caution">
    <text evidence="2">The sequence shown here is derived from an EMBL/GenBank/DDBJ whole genome shotgun (WGS) entry which is preliminary data.</text>
</comment>
<proteinExistence type="predicted"/>
<evidence type="ECO:0000313" key="3">
    <source>
        <dbReference type="Proteomes" id="UP000315914"/>
    </source>
</evidence>
<keyword evidence="3" id="KW-1185">Reference proteome</keyword>
<protein>
    <submittedName>
        <fullName evidence="2">Uncharacterized protein</fullName>
    </submittedName>
</protein>
<gene>
    <name evidence="2" type="ORF">FBZ95_104689</name>
</gene>
<dbReference type="EMBL" id="VITW01000004">
    <property type="protein sequence ID" value="TWB76504.1"/>
    <property type="molecule type" value="Genomic_DNA"/>
</dbReference>
<dbReference type="Proteomes" id="UP000315914">
    <property type="component" value="Unassembled WGS sequence"/>
</dbReference>
<sequence>MHCQVSTPIRLPPPLRGRIGEGGMLRTPTGVMWHVRSALNHLEEA</sequence>